<feature type="compositionally biased region" description="Polar residues" evidence="1">
    <location>
        <begin position="628"/>
        <end position="638"/>
    </location>
</feature>
<feature type="compositionally biased region" description="Acidic residues" evidence="1">
    <location>
        <begin position="549"/>
        <end position="584"/>
    </location>
</feature>
<keyword evidence="3" id="KW-1185">Reference proteome</keyword>
<dbReference type="OrthoDB" id="5865767at2759"/>
<feature type="compositionally biased region" description="Basic residues" evidence="1">
    <location>
        <begin position="311"/>
        <end position="322"/>
    </location>
</feature>
<evidence type="ECO:0000256" key="1">
    <source>
        <dbReference type="SAM" id="MobiDB-lite"/>
    </source>
</evidence>
<feature type="region of interest" description="Disordered" evidence="1">
    <location>
        <begin position="547"/>
        <end position="593"/>
    </location>
</feature>
<evidence type="ECO:0000313" key="2">
    <source>
        <dbReference type="EMBL" id="SCU85471.1"/>
    </source>
</evidence>
<feature type="region of interest" description="Disordered" evidence="1">
    <location>
        <begin position="1"/>
        <end position="79"/>
    </location>
</feature>
<feature type="compositionally biased region" description="Low complexity" evidence="1">
    <location>
        <begin position="497"/>
        <end position="510"/>
    </location>
</feature>
<feature type="compositionally biased region" description="Basic and acidic residues" evidence="1">
    <location>
        <begin position="43"/>
        <end position="52"/>
    </location>
</feature>
<organism evidence="2 3">
    <name type="scientific">Lachancea dasiensis</name>
    <dbReference type="NCBI Taxonomy" id="1072105"/>
    <lineage>
        <taxon>Eukaryota</taxon>
        <taxon>Fungi</taxon>
        <taxon>Dikarya</taxon>
        <taxon>Ascomycota</taxon>
        <taxon>Saccharomycotina</taxon>
        <taxon>Saccharomycetes</taxon>
        <taxon>Saccharomycetales</taxon>
        <taxon>Saccharomycetaceae</taxon>
        <taxon>Lachancea</taxon>
    </lineage>
</organism>
<dbReference type="InterPro" id="IPR011993">
    <property type="entry name" value="PH-like_dom_sf"/>
</dbReference>
<dbReference type="PANTHER" id="PTHR37283">
    <property type="entry name" value="PH DOMAIN-CONTAINING PROTEIN YHR131C"/>
    <property type="match status" value="1"/>
</dbReference>
<feature type="compositionally biased region" description="Polar residues" evidence="1">
    <location>
        <begin position="461"/>
        <end position="473"/>
    </location>
</feature>
<feature type="compositionally biased region" description="Polar residues" evidence="1">
    <location>
        <begin position="408"/>
        <end position="418"/>
    </location>
</feature>
<dbReference type="STRING" id="1266660.A0A1G4J6L4"/>
<dbReference type="Proteomes" id="UP000190274">
    <property type="component" value="Chromosome D"/>
</dbReference>
<feature type="region of interest" description="Disordered" evidence="1">
    <location>
        <begin position="311"/>
        <end position="389"/>
    </location>
</feature>
<dbReference type="Gene3D" id="2.30.29.30">
    <property type="entry name" value="Pleckstrin-homology domain (PH domain)/Phosphotyrosine-binding domain (PTB)"/>
    <property type="match status" value="1"/>
</dbReference>
<proteinExistence type="predicted"/>
<accession>A0A1G4J6L4</accession>
<feature type="region of interest" description="Disordered" evidence="1">
    <location>
        <begin position="627"/>
        <end position="647"/>
    </location>
</feature>
<name>A0A1G4J6L4_9SACH</name>
<dbReference type="AlphaFoldDB" id="A0A1G4J6L4"/>
<sequence length="749" mass="84323">MSAVAHPRMKSGITKHSNIAKSKSTDSSTSLSSSDCRSNSAEPIEKHERDSSIKQSRGHQGSGNTTKVENQPRSKPQEVEDDFFAWVDPLPVRPPGYKATNPNRRVAYPVYDVEEPNLLPPYSSTVDEITLVSMKMEWLNPYTPSPSRGWKNFVMEINSTQLNFYHIDPSLTKSIRNYWNGKAHFAGDNIDPILEYDSHHSIFNSLGSKSTYQFNRADQESLTSKIKKEKSKLLASSKLFRSYSLQFAKFGIPTDYNRKTFVLRMRCETEQFLLSFSHVDDMIMWSVHLSIGIGVSLDLDFREFPSYRTVPRRRRRRRRKRQLNNGLVGTPGRPGSVASNNSTESRKGFLDLHSPNKKRSSSATGSVSSTPGEDYFSSAYSTSSSRRDSNDSIKFKLKSFFKSDKKTTSPSHRNQYNRKLSVAGLNSVVEDDEEDHVPNRTQSTSNTPRKKEHLARPGLDQRSQSTGLLPNNGETEDYFGFVQDSSSGQHDVPALTPGSPGSPGSINSIGGATIASNELQMQTGFHNNVGLQNDLNELHEIIREHNEDVVEDVIEDEEEEEESPTGNDLEDDLEDDAEDDDDDIDSVRRNHTAATSSIYQDEGIFHDSEDDYNYVVDRGDAFRRRASSVASNLSSTPYGSDGVKWRPPRKEMSRRRYIRDSLRCIRPLPEDEDWVGTVIIRPIPPPAYETNNPPVSGFIFDQGRTGKPKASKIKNMRIENGIILNKCKNHFVKPYVVGPVGLLKTNARC</sequence>
<dbReference type="EMBL" id="LT598454">
    <property type="protein sequence ID" value="SCU85471.1"/>
    <property type="molecule type" value="Genomic_DNA"/>
</dbReference>
<reference evidence="2 3" key="1">
    <citation type="submission" date="2016-03" db="EMBL/GenBank/DDBJ databases">
        <authorList>
            <person name="Devillers H."/>
        </authorList>
    </citation>
    <scope>NUCLEOTIDE SEQUENCE [LARGE SCALE GENOMIC DNA]</scope>
    <source>
        <strain evidence="2">CBS 10888</strain>
    </source>
</reference>
<evidence type="ECO:0000313" key="3">
    <source>
        <dbReference type="Proteomes" id="UP000190274"/>
    </source>
</evidence>
<protein>
    <submittedName>
        <fullName evidence="2">LADA_0D07690g1_1</fullName>
    </submittedName>
</protein>
<feature type="region of interest" description="Disordered" evidence="1">
    <location>
        <begin position="403"/>
        <end position="510"/>
    </location>
</feature>
<feature type="compositionally biased region" description="Polar residues" evidence="1">
    <location>
        <begin position="53"/>
        <end position="69"/>
    </location>
</feature>
<gene>
    <name evidence="2" type="ORF">LADA_0D07690G</name>
</gene>
<dbReference type="PANTHER" id="PTHR37283:SF1">
    <property type="entry name" value="PH DOMAIN-CONTAINING PROTEIN YHR131C"/>
    <property type="match status" value="1"/>
</dbReference>
<feature type="compositionally biased region" description="Low complexity" evidence="1">
    <location>
        <begin position="21"/>
        <end position="40"/>
    </location>
</feature>